<keyword evidence="6 8" id="KW-1133">Transmembrane helix</keyword>
<dbReference type="PANTHER" id="PTHR43568:SF1">
    <property type="entry name" value="P PROTEIN"/>
    <property type="match status" value="1"/>
</dbReference>
<feature type="transmembrane region" description="Helical" evidence="8">
    <location>
        <begin position="55"/>
        <end position="79"/>
    </location>
</feature>
<feature type="domain" description="Citrate transporter-like" evidence="9">
    <location>
        <begin position="15"/>
        <end position="345"/>
    </location>
</feature>
<dbReference type="InterPro" id="IPR000802">
    <property type="entry name" value="Arsenical_pump_ArsB"/>
</dbReference>
<evidence type="ECO:0000313" key="11">
    <source>
        <dbReference type="Proteomes" id="UP000294678"/>
    </source>
</evidence>
<dbReference type="InterPro" id="IPR051475">
    <property type="entry name" value="Diverse_Ion_Transporter"/>
</dbReference>
<sequence length="432" mass="47879">MDQVIIGALIFVITFVLIITERIPNTLSALLGGILMVLVGILSEEKAFEAIDLEVIFLLIGMMVIVHIMSETGVFQWIAIKLAQFIKGEPFLLLVLLIWITAIFSAFLDNVTTILLIVPVSIILTEQLKVDPIPFLLMEIFASNIGGAATLIGDPPNILIGTAAKLNFNEFMFNMGPLVIINIILLIIISWFLFGKKMKVSRDLKAKIMDIDPNKALKDKNILWKSALVMFFVILGFVTHTFTHIGIAVIALAGAVILMILINKEPEEVFKTVEWKTLFFFIGLFMLVEGVVEIGIIKILAEKLLEMTKNDVKITSILILWLSGIVSGVIDNIPYTTTLIPMIQKEMIPSIMKSHPELTKKTIEYALWWALSTGACFGGNATIVGASANVVATGIAAKSGRKINFFEFLKYGILITLITIIVSTIYIYVRYL</sequence>
<protein>
    <submittedName>
        <fullName evidence="10">Tyrosine transporter P-protein</fullName>
    </submittedName>
</protein>
<dbReference type="GO" id="GO:0015105">
    <property type="term" value="F:arsenite transmembrane transporter activity"/>
    <property type="evidence" value="ECO:0007669"/>
    <property type="project" value="InterPro"/>
</dbReference>
<dbReference type="RefSeq" id="WP_134113141.1">
    <property type="nucleotide sequence ID" value="NZ_SOBG01000005.1"/>
</dbReference>
<feature type="transmembrane region" description="Helical" evidence="8">
    <location>
        <begin position="317"/>
        <end position="343"/>
    </location>
</feature>
<evidence type="ECO:0000256" key="8">
    <source>
        <dbReference type="SAM" id="Phobius"/>
    </source>
</evidence>
<comment type="subcellular location">
    <subcellularLocation>
        <location evidence="1">Cell membrane</location>
        <topology evidence="1">Multi-pass membrane protein</topology>
    </subcellularLocation>
</comment>
<dbReference type="PANTHER" id="PTHR43568">
    <property type="entry name" value="P PROTEIN"/>
    <property type="match status" value="1"/>
</dbReference>
<keyword evidence="5 8" id="KW-0812">Transmembrane</keyword>
<dbReference type="PRINTS" id="PR00758">
    <property type="entry name" value="ARSENICPUMP"/>
</dbReference>
<evidence type="ECO:0000256" key="4">
    <source>
        <dbReference type="ARBA" id="ARBA00022475"/>
    </source>
</evidence>
<feature type="transmembrane region" description="Helical" evidence="8">
    <location>
        <begin position="275"/>
        <end position="297"/>
    </location>
</feature>
<dbReference type="Pfam" id="PF03600">
    <property type="entry name" value="CitMHS"/>
    <property type="match status" value="1"/>
</dbReference>
<evidence type="ECO:0000256" key="7">
    <source>
        <dbReference type="ARBA" id="ARBA00023136"/>
    </source>
</evidence>
<evidence type="ECO:0000256" key="6">
    <source>
        <dbReference type="ARBA" id="ARBA00022989"/>
    </source>
</evidence>
<dbReference type="GO" id="GO:0005886">
    <property type="term" value="C:plasma membrane"/>
    <property type="evidence" value="ECO:0007669"/>
    <property type="project" value="UniProtKB-SubCell"/>
</dbReference>
<feature type="transmembrane region" description="Helical" evidence="8">
    <location>
        <begin position="408"/>
        <end position="429"/>
    </location>
</feature>
<feature type="transmembrane region" description="Helical" evidence="8">
    <location>
        <begin position="222"/>
        <end position="239"/>
    </location>
</feature>
<proteinExistence type="inferred from homology"/>
<dbReference type="EMBL" id="SOBG01000005">
    <property type="protein sequence ID" value="TDT69728.1"/>
    <property type="molecule type" value="Genomic_DNA"/>
</dbReference>
<feature type="transmembrane region" description="Helical" evidence="8">
    <location>
        <begin position="5"/>
        <end position="20"/>
    </location>
</feature>
<dbReference type="AlphaFoldDB" id="A0AA46DY51"/>
<evidence type="ECO:0000313" key="10">
    <source>
        <dbReference type="EMBL" id="TDT69728.1"/>
    </source>
</evidence>
<keyword evidence="11" id="KW-1185">Reference proteome</keyword>
<accession>A0AA46DY51</accession>
<evidence type="ECO:0000256" key="5">
    <source>
        <dbReference type="ARBA" id="ARBA00022692"/>
    </source>
</evidence>
<comment type="caution">
    <text evidence="10">The sequence shown here is derived from an EMBL/GenBank/DDBJ whole genome shotgun (WGS) entry which is preliminary data.</text>
</comment>
<keyword evidence="3" id="KW-0813">Transport</keyword>
<organism evidence="10 11">
    <name type="scientific">Hypnocyclicus thermotrophus</name>
    <dbReference type="NCBI Taxonomy" id="1627895"/>
    <lineage>
        <taxon>Bacteria</taxon>
        <taxon>Fusobacteriati</taxon>
        <taxon>Fusobacteriota</taxon>
        <taxon>Fusobacteriia</taxon>
        <taxon>Fusobacteriales</taxon>
        <taxon>Fusobacteriaceae</taxon>
        <taxon>Hypnocyclicus</taxon>
    </lineage>
</organism>
<comment type="similarity">
    <text evidence="2">Belongs to the CitM (TC 2.A.11) transporter family.</text>
</comment>
<evidence type="ECO:0000256" key="1">
    <source>
        <dbReference type="ARBA" id="ARBA00004651"/>
    </source>
</evidence>
<dbReference type="Proteomes" id="UP000294678">
    <property type="component" value="Unassembled WGS sequence"/>
</dbReference>
<evidence type="ECO:0000256" key="3">
    <source>
        <dbReference type="ARBA" id="ARBA00022448"/>
    </source>
</evidence>
<evidence type="ECO:0000259" key="9">
    <source>
        <dbReference type="Pfam" id="PF03600"/>
    </source>
</evidence>
<gene>
    <name evidence="10" type="ORF">EV215_1257</name>
</gene>
<dbReference type="InterPro" id="IPR004680">
    <property type="entry name" value="Cit_transptr-like_dom"/>
</dbReference>
<feature type="transmembrane region" description="Helical" evidence="8">
    <location>
        <begin position="26"/>
        <end position="43"/>
    </location>
</feature>
<feature type="transmembrane region" description="Helical" evidence="8">
    <location>
        <begin position="91"/>
        <end position="124"/>
    </location>
</feature>
<dbReference type="CDD" id="cd01116">
    <property type="entry name" value="P_permease"/>
    <property type="match status" value="1"/>
</dbReference>
<keyword evidence="4" id="KW-1003">Cell membrane</keyword>
<keyword evidence="7 8" id="KW-0472">Membrane</keyword>
<name>A0AA46DY51_9FUSO</name>
<reference evidence="10 11" key="1">
    <citation type="submission" date="2019-03" db="EMBL/GenBank/DDBJ databases">
        <title>Genomic Encyclopedia of Type Strains, Phase IV (KMG-IV): sequencing the most valuable type-strain genomes for metagenomic binning, comparative biology and taxonomic classification.</title>
        <authorList>
            <person name="Goeker M."/>
        </authorList>
    </citation>
    <scope>NUCLEOTIDE SEQUENCE [LARGE SCALE GENOMIC DNA]</scope>
    <source>
        <strain evidence="10 11">DSM 100055</strain>
    </source>
</reference>
<feature type="transmembrane region" description="Helical" evidence="8">
    <location>
        <begin position="173"/>
        <end position="194"/>
    </location>
</feature>
<evidence type="ECO:0000256" key="2">
    <source>
        <dbReference type="ARBA" id="ARBA00009843"/>
    </source>
</evidence>